<comment type="similarity">
    <text evidence="1">Belongs to the ABC transporter superfamily.</text>
</comment>
<accession>A0A6M4GP35</accession>
<dbReference type="GO" id="GO:0005524">
    <property type="term" value="F:ATP binding"/>
    <property type="evidence" value="ECO:0007669"/>
    <property type="project" value="UniProtKB-KW"/>
</dbReference>
<keyword evidence="4" id="KW-0547">Nucleotide-binding</keyword>
<dbReference type="KEGG" id="uru:DSM104443_00017"/>
<evidence type="ECO:0000313" key="8">
    <source>
        <dbReference type="Proteomes" id="UP000501534"/>
    </source>
</evidence>
<dbReference type="NCBIfam" id="TIGR01727">
    <property type="entry name" value="oligo_HPY"/>
    <property type="match status" value="1"/>
</dbReference>
<keyword evidence="3" id="KW-0472">Membrane</keyword>
<evidence type="ECO:0000313" key="7">
    <source>
        <dbReference type="EMBL" id="QJR08982.1"/>
    </source>
</evidence>
<dbReference type="Gene3D" id="3.40.50.300">
    <property type="entry name" value="P-loop containing nucleotide triphosphate hydrolases"/>
    <property type="match status" value="1"/>
</dbReference>
<reference evidence="7 8" key="1">
    <citation type="submission" date="2020-04" db="EMBL/GenBank/DDBJ databases">
        <title>Usitatibacter rugosus gen. nov., sp. nov. and Usitatibacter palustris sp. nov., novel members of Usitatibacteraceae fam. nov. within the order Nitrosomonadales isolated from soil.</title>
        <authorList>
            <person name="Huber K.J."/>
            <person name="Neumann-Schaal M."/>
            <person name="Geppert A."/>
            <person name="Luckner M."/>
            <person name="Wanner G."/>
            <person name="Overmann J."/>
        </authorList>
    </citation>
    <scope>NUCLEOTIDE SEQUENCE [LARGE SCALE GENOMIC DNA]</scope>
    <source>
        <strain evidence="7 8">0125_3</strain>
    </source>
</reference>
<dbReference type="Proteomes" id="UP000501534">
    <property type="component" value="Chromosome"/>
</dbReference>
<keyword evidence="5 7" id="KW-0067">ATP-binding</keyword>
<dbReference type="PANTHER" id="PTHR43776">
    <property type="entry name" value="TRANSPORT ATP-BINDING PROTEIN"/>
    <property type="match status" value="1"/>
</dbReference>
<dbReference type="EMBL" id="CP053069">
    <property type="protein sequence ID" value="QJR08982.1"/>
    <property type="molecule type" value="Genomic_DNA"/>
</dbReference>
<dbReference type="SUPFAM" id="SSF52540">
    <property type="entry name" value="P-loop containing nucleoside triphosphate hydrolases"/>
    <property type="match status" value="1"/>
</dbReference>
<dbReference type="InterPro" id="IPR013563">
    <property type="entry name" value="Oligopep_ABC_C"/>
</dbReference>
<keyword evidence="3" id="KW-1003">Cell membrane</keyword>
<dbReference type="PROSITE" id="PS00211">
    <property type="entry name" value="ABC_TRANSPORTER_1"/>
    <property type="match status" value="1"/>
</dbReference>
<dbReference type="GO" id="GO:0055085">
    <property type="term" value="P:transmembrane transport"/>
    <property type="evidence" value="ECO:0007669"/>
    <property type="project" value="UniProtKB-ARBA"/>
</dbReference>
<dbReference type="Pfam" id="PF08352">
    <property type="entry name" value="oligo_HPY"/>
    <property type="match status" value="1"/>
</dbReference>
<evidence type="ECO:0000256" key="4">
    <source>
        <dbReference type="ARBA" id="ARBA00022741"/>
    </source>
</evidence>
<feature type="domain" description="ABC transporter" evidence="6">
    <location>
        <begin position="9"/>
        <end position="268"/>
    </location>
</feature>
<keyword evidence="2" id="KW-0813">Transport</keyword>
<evidence type="ECO:0000256" key="2">
    <source>
        <dbReference type="ARBA" id="ARBA00022448"/>
    </source>
</evidence>
<dbReference type="RefSeq" id="WP_171088690.1">
    <property type="nucleotide sequence ID" value="NZ_CP053069.1"/>
</dbReference>
<evidence type="ECO:0000256" key="3">
    <source>
        <dbReference type="ARBA" id="ARBA00022475"/>
    </source>
</evidence>
<dbReference type="CDD" id="cd03257">
    <property type="entry name" value="ABC_NikE_OppD_transporters"/>
    <property type="match status" value="1"/>
</dbReference>
<gene>
    <name evidence="7" type="primary">oppF_1</name>
    <name evidence="7" type="ORF">DSM104443_00017</name>
</gene>
<dbReference type="AlphaFoldDB" id="A0A6M4GP35"/>
<dbReference type="InterPro" id="IPR003593">
    <property type="entry name" value="AAA+_ATPase"/>
</dbReference>
<dbReference type="GO" id="GO:0016887">
    <property type="term" value="F:ATP hydrolysis activity"/>
    <property type="evidence" value="ECO:0007669"/>
    <property type="project" value="InterPro"/>
</dbReference>
<dbReference type="SMART" id="SM00382">
    <property type="entry name" value="AAA"/>
    <property type="match status" value="1"/>
</dbReference>
<dbReference type="InterPro" id="IPR027417">
    <property type="entry name" value="P-loop_NTPase"/>
</dbReference>
<dbReference type="InterPro" id="IPR003439">
    <property type="entry name" value="ABC_transporter-like_ATP-bd"/>
</dbReference>
<keyword evidence="8" id="KW-1185">Reference proteome</keyword>
<dbReference type="InterPro" id="IPR050319">
    <property type="entry name" value="ABC_transp_ATP-bind"/>
</dbReference>
<evidence type="ECO:0000256" key="1">
    <source>
        <dbReference type="ARBA" id="ARBA00005417"/>
    </source>
</evidence>
<dbReference type="PANTHER" id="PTHR43776:SF7">
    <property type="entry name" value="D,D-DIPEPTIDE TRANSPORT ATP-BINDING PROTEIN DDPF-RELATED"/>
    <property type="match status" value="1"/>
</dbReference>
<proteinExistence type="inferred from homology"/>
<evidence type="ECO:0000259" key="6">
    <source>
        <dbReference type="PROSITE" id="PS50893"/>
    </source>
</evidence>
<dbReference type="Pfam" id="PF00005">
    <property type="entry name" value="ABC_tran"/>
    <property type="match status" value="1"/>
</dbReference>
<protein>
    <submittedName>
        <fullName evidence="7">Oligopeptide transport ATP-binding protein OppF</fullName>
    </submittedName>
</protein>
<organism evidence="7 8">
    <name type="scientific">Usitatibacter rugosus</name>
    <dbReference type="NCBI Taxonomy" id="2732067"/>
    <lineage>
        <taxon>Bacteria</taxon>
        <taxon>Pseudomonadati</taxon>
        <taxon>Pseudomonadota</taxon>
        <taxon>Betaproteobacteria</taxon>
        <taxon>Nitrosomonadales</taxon>
        <taxon>Usitatibacteraceae</taxon>
        <taxon>Usitatibacter</taxon>
    </lineage>
</organism>
<evidence type="ECO:0000256" key="5">
    <source>
        <dbReference type="ARBA" id="ARBA00022840"/>
    </source>
</evidence>
<sequence>MSIAPPPLLELRGVSKRFDKKLDLAGRIARKLGSRISDQTVHAVDTVNLSVAEGEVVGLVGESGCGKSTLGRVVSRILEPTTGERFWKGRPYSTYDNAADRSERLAVQMIFQDPYASLNPRLRIVDIVGEAPVVHGLVPRREQAEYVAHTLGRVGMDASLLRRFPHQFSGGQRSRIGIARALAVKPRFLVCDEAVAALDVSIQAQVLNLFIRLREELALTYLFISHDLGVIRHVSDRVVVMYLGRVVETASAAEIFDRPNHPYTQALVAEVPRIDVRRRHFVPIRGEIPSPLDPPRGCHFHPRCPKAFDRCRSEAPQLREVAPGHHSACHLNDRPS</sequence>
<dbReference type="FunFam" id="3.40.50.300:FF:000016">
    <property type="entry name" value="Oligopeptide ABC transporter ATP-binding component"/>
    <property type="match status" value="1"/>
</dbReference>
<dbReference type="GO" id="GO:0015833">
    <property type="term" value="P:peptide transport"/>
    <property type="evidence" value="ECO:0007669"/>
    <property type="project" value="InterPro"/>
</dbReference>
<name>A0A6M4GP35_9PROT</name>
<dbReference type="InterPro" id="IPR017871">
    <property type="entry name" value="ABC_transporter-like_CS"/>
</dbReference>
<dbReference type="PROSITE" id="PS50893">
    <property type="entry name" value="ABC_TRANSPORTER_2"/>
    <property type="match status" value="1"/>
</dbReference>